<dbReference type="Proteomes" id="UP000187338">
    <property type="component" value="Unassembled WGS sequence"/>
</dbReference>
<dbReference type="PIRSF" id="PIRSF005647">
    <property type="entry name" value="CooC"/>
    <property type="match status" value="1"/>
</dbReference>
<keyword evidence="1" id="KW-0547">Nucleotide-binding</keyword>
<evidence type="ECO:0000313" key="5">
    <source>
        <dbReference type="Proteomes" id="UP000187338"/>
    </source>
</evidence>
<dbReference type="InterPro" id="IPR014433">
    <property type="entry name" value="CooC"/>
</dbReference>
<dbReference type="CDD" id="cd02034">
    <property type="entry name" value="CooC1"/>
    <property type="match status" value="1"/>
</dbReference>
<dbReference type="GO" id="GO:0005524">
    <property type="term" value="F:ATP binding"/>
    <property type="evidence" value="ECO:0007669"/>
    <property type="project" value="UniProtKB-KW"/>
</dbReference>
<dbReference type="PANTHER" id="PTHR43384">
    <property type="entry name" value="SEPTUM SITE-DETERMINING PROTEIN MIND HOMOLOG, CHLOROPLASTIC-RELATED"/>
    <property type="match status" value="1"/>
</dbReference>
<evidence type="ECO:0000256" key="1">
    <source>
        <dbReference type="ARBA" id="ARBA00022741"/>
    </source>
</evidence>
<dbReference type="InterPro" id="IPR027417">
    <property type="entry name" value="P-loop_NTPase"/>
</dbReference>
<dbReference type="AlphaFoldDB" id="A0A1L8D0N3"/>
<evidence type="ECO:0000313" key="4">
    <source>
        <dbReference type="EMBL" id="GAV24693.1"/>
    </source>
</evidence>
<protein>
    <submittedName>
        <fullName evidence="4">CO dehydrogenase/acetyl-CoA synthase complex, accessory protein CooC</fullName>
    </submittedName>
</protein>
<dbReference type="InterPro" id="IPR002586">
    <property type="entry name" value="CobQ/CobB/MinD/ParA_Nub-bd_dom"/>
</dbReference>
<dbReference type="Pfam" id="PF01656">
    <property type="entry name" value="CbiA"/>
    <property type="match status" value="1"/>
</dbReference>
<dbReference type="PANTHER" id="PTHR43384:SF6">
    <property type="entry name" value="SEPTUM SITE-DETERMINING PROTEIN MIND HOMOLOG, CHLOROPLASTIC"/>
    <property type="match status" value="1"/>
</dbReference>
<feature type="non-terminal residue" evidence="4">
    <location>
        <position position="1"/>
    </location>
</feature>
<accession>A0A1L8D0N3</accession>
<feature type="domain" description="CobQ/CobB/MinD/ParA nucleotide binding" evidence="3">
    <location>
        <begin position="7"/>
        <end position="232"/>
    </location>
</feature>
<dbReference type="GO" id="GO:0051782">
    <property type="term" value="P:negative regulation of cell division"/>
    <property type="evidence" value="ECO:0007669"/>
    <property type="project" value="TreeGrafter"/>
</dbReference>
<organism evidence="4 5">
    <name type="scientific">Carboxydothermus islandicus</name>
    <dbReference type="NCBI Taxonomy" id="661089"/>
    <lineage>
        <taxon>Bacteria</taxon>
        <taxon>Bacillati</taxon>
        <taxon>Bacillota</taxon>
        <taxon>Clostridia</taxon>
        <taxon>Thermoanaerobacterales</taxon>
        <taxon>Thermoanaerobacteraceae</taxon>
        <taxon>Carboxydothermus</taxon>
    </lineage>
</organism>
<reference evidence="5" key="1">
    <citation type="submission" date="2016-12" db="EMBL/GenBank/DDBJ databases">
        <title>Draft Genome Sequences od Carboxydothermus pertinax and islandicus, Hydrogenogenic Carboxydotrophic Bacteria.</title>
        <authorList>
            <person name="Fukuyama Y."/>
            <person name="Ohmae K."/>
            <person name="Yoneda Y."/>
            <person name="Yoshida T."/>
            <person name="Sako Y."/>
        </authorList>
    </citation>
    <scope>NUCLEOTIDE SEQUENCE [LARGE SCALE GENOMIC DNA]</scope>
    <source>
        <strain evidence="5">SET</strain>
    </source>
</reference>
<evidence type="ECO:0000259" key="3">
    <source>
        <dbReference type="Pfam" id="PF01656"/>
    </source>
</evidence>
<comment type="caution">
    <text evidence="4">The sequence shown here is derived from an EMBL/GenBank/DDBJ whole genome shotgun (WGS) entry which is preliminary data.</text>
</comment>
<evidence type="ECO:0000256" key="2">
    <source>
        <dbReference type="ARBA" id="ARBA00022840"/>
    </source>
</evidence>
<sequence>GKKLKLAVAGKGGVGKTTVAAGLIKIMASDYDKIYAVDGDPDSCLGQTLGLSIEEAYAITPLIEMKDEIREKTGDGGLLILNPKVEGDLDRYGRYIDDKIFLIRMGEIKKGGSQCYCRENSFLGSVVSALFLDKKEAVVMDMGAGIEHLTRGTAKAVDMMIAVIEPNLNSIKTGLNIEKLAGDLGIKKVRYVINKVRNAQEEELIKKHLPEDKVLGIIPYNELFIELSLKGEAIWQSTNPAFVNLNDIYQKLRLEVG</sequence>
<dbReference type="RefSeq" id="WP_235837231.1">
    <property type="nucleotide sequence ID" value="NZ_BDJL01000016.1"/>
</dbReference>
<dbReference type="GO" id="GO:0005829">
    <property type="term" value="C:cytosol"/>
    <property type="evidence" value="ECO:0007669"/>
    <property type="project" value="TreeGrafter"/>
</dbReference>
<dbReference type="STRING" id="661089.ciss_06260"/>
<keyword evidence="5" id="KW-1185">Reference proteome</keyword>
<name>A0A1L8D0N3_9THEO</name>
<gene>
    <name evidence="4" type="ORF">ciss_06260</name>
</gene>
<dbReference type="InterPro" id="IPR050625">
    <property type="entry name" value="ParA/MinD_ATPase"/>
</dbReference>
<keyword evidence="2" id="KW-0067">ATP-binding</keyword>
<dbReference type="SUPFAM" id="SSF52540">
    <property type="entry name" value="P-loop containing nucleoside triphosphate hydrolases"/>
    <property type="match status" value="1"/>
</dbReference>
<dbReference type="GO" id="GO:0009898">
    <property type="term" value="C:cytoplasmic side of plasma membrane"/>
    <property type="evidence" value="ECO:0007669"/>
    <property type="project" value="TreeGrafter"/>
</dbReference>
<dbReference type="Gene3D" id="3.40.50.300">
    <property type="entry name" value="P-loop containing nucleotide triphosphate hydrolases"/>
    <property type="match status" value="1"/>
</dbReference>
<proteinExistence type="predicted"/>
<dbReference type="GO" id="GO:0016887">
    <property type="term" value="F:ATP hydrolysis activity"/>
    <property type="evidence" value="ECO:0007669"/>
    <property type="project" value="TreeGrafter"/>
</dbReference>
<dbReference type="EMBL" id="BDJL01000016">
    <property type="protein sequence ID" value="GAV24693.1"/>
    <property type="molecule type" value="Genomic_DNA"/>
</dbReference>